<organism evidence="2 3">
    <name type="scientific">Kipferlia bialata</name>
    <dbReference type="NCBI Taxonomy" id="797122"/>
    <lineage>
        <taxon>Eukaryota</taxon>
        <taxon>Metamonada</taxon>
        <taxon>Carpediemonas-like organisms</taxon>
        <taxon>Kipferlia</taxon>
    </lineage>
</organism>
<evidence type="ECO:0000313" key="3">
    <source>
        <dbReference type="Proteomes" id="UP000265618"/>
    </source>
</evidence>
<sequence>RLQSLPMSHPRSRPGHTSNTTSHTSKTSKTSKELSRSAKVHGKRLKGKGGHRNRAGSLNGKAAPADRWHVNVHRLTLGRLVPVLVATVLLDRRACAAELSATVLAWSHSESGGVY</sequence>
<accession>A0A9K3DDF6</accession>
<protein>
    <submittedName>
        <fullName evidence="2">Uncharacterized protein</fullName>
    </submittedName>
</protein>
<gene>
    <name evidence="2" type="ORF">KIPB_017175</name>
</gene>
<dbReference type="AlphaFoldDB" id="A0A9K3DDF6"/>
<reference evidence="2 3" key="1">
    <citation type="journal article" date="2018" name="PLoS ONE">
        <title>The draft genome of Kipferlia bialata reveals reductive genome evolution in fornicate parasites.</title>
        <authorList>
            <person name="Tanifuji G."/>
            <person name="Takabayashi S."/>
            <person name="Kume K."/>
            <person name="Takagi M."/>
            <person name="Nakayama T."/>
            <person name="Kamikawa R."/>
            <person name="Inagaki Y."/>
            <person name="Hashimoto T."/>
        </authorList>
    </citation>
    <scope>NUCLEOTIDE SEQUENCE [LARGE SCALE GENOMIC DNA]</scope>
    <source>
        <strain evidence="2">NY0173</strain>
    </source>
</reference>
<feature type="region of interest" description="Disordered" evidence="1">
    <location>
        <begin position="1"/>
        <end position="63"/>
    </location>
</feature>
<feature type="non-terminal residue" evidence="2">
    <location>
        <position position="115"/>
    </location>
</feature>
<keyword evidence="3" id="KW-1185">Reference proteome</keyword>
<feature type="compositionally biased region" description="Basic residues" evidence="1">
    <location>
        <begin position="38"/>
        <end position="54"/>
    </location>
</feature>
<feature type="compositionally biased region" description="Low complexity" evidence="1">
    <location>
        <begin position="17"/>
        <end position="28"/>
    </location>
</feature>
<evidence type="ECO:0000313" key="2">
    <source>
        <dbReference type="EMBL" id="GIQ93020.1"/>
    </source>
</evidence>
<evidence type="ECO:0000256" key="1">
    <source>
        <dbReference type="SAM" id="MobiDB-lite"/>
    </source>
</evidence>
<comment type="caution">
    <text evidence="2">The sequence shown here is derived from an EMBL/GenBank/DDBJ whole genome shotgun (WGS) entry which is preliminary data.</text>
</comment>
<dbReference type="Proteomes" id="UP000265618">
    <property type="component" value="Unassembled WGS sequence"/>
</dbReference>
<dbReference type="EMBL" id="BDIP01011211">
    <property type="protein sequence ID" value="GIQ93020.1"/>
    <property type="molecule type" value="Genomic_DNA"/>
</dbReference>
<feature type="non-terminal residue" evidence="2">
    <location>
        <position position="1"/>
    </location>
</feature>
<proteinExistence type="predicted"/>
<name>A0A9K3DDF6_9EUKA</name>